<sequence length="371" mass="42202">MNISIRIFLLFVGVLSYSTDIFGDVKGQDHFPKELRGLEIGHSSKGEFSADILDLFITRDNGTVLTPGEFLRFNGDDPSLALNFRAHVLNPSCSQYTVEYQLSNRKGVYDNSATIVTPWTDNCPIGPDCDSEHLPNNPLKQRREVASGAIYNIRARVHYLMHMYLNDNGHWSCLSNVTKDVVTPWTDFSPHQLGIRTPEDWTGTFQTPLDISPLNGYQLDDLTEVRLIPDDVVMRYDSSHESPYRAEFNILADRIDDLDRISDGSYAIRLKSTVPCNLKLDALRIGQVGKTEWIPLKEQKITKVFSWVFSEFPSDLRRFFIYHDGLNAQMTLHFTCEANEPFQLGIDVMGLSKQVMRDISFRRNVSVGKAP</sequence>
<evidence type="ECO:0000313" key="1">
    <source>
        <dbReference type="EMBL" id="AXI03343.1"/>
    </source>
</evidence>
<dbReference type="KEGG" id="mbah:HYN46_11115"/>
<proteinExistence type="predicted"/>
<accession>A0A345P7T4</accession>
<gene>
    <name evidence="1" type="ORF">HYN46_11115</name>
</gene>
<evidence type="ECO:0000313" key="2">
    <source>
        <dbReference type="Proteomes" id="UP000253940"/>
    </source>
</evidence>
<dbReference type="RefSeq" id="WP_114899452.1">
    <property type="nucleotide sequence ID" value="NZ_CP031222.1"/>
</dbReference>
<dbReference type="AlphaFoldDB" id="A0A345P7T4"/>
<protein>
    <submittedName>
        <fullName evidence="1">Uncharacterized protein</fullName>
    </submittedName>
</protein>
<organism evidence="1 2">
    <name type="scientific">Aquirhabdus parva</name>
    <dbReference type="NCBI Taxonomy" id="2283318"/>
    <lineage>
        <taxon>Bacteria</taxon>
        <taxon>Pseudomonadati</taxon>
        <taxon>Pseudomonadota</taxon>
        <taxon>Gammaproteobacteria</taxon>
        <taxon>Moraxellales</taxon>
        <taxon>Moraxellaceae</taxon>
        <taxon>Aquirhabdus</taxon>
    </lineage>
</organism>
<dbReference type="Proteomes" id="UP000253940">
    <property type="component" value="Chromosome"/>
</dbReference>
<dbReference type="EMBL" id="CP031222">
    <property type="protein sequence ID" value="AXI03343.1"/>
    <property type="molecule type" value="Genomic_DNA"/>
</dbReference>
<keyword evidence="2" id="KW-1185">Reference proteome</keyword>
<name>A0A345P7T4_9GAMM</name>
<reference evidence="1 2" key="1">
    <citation type="submission" date="2018-07" db="EMBL/GenBank/DDBJ databases">
        <title>Genome sequencing of Moraxellaceae gen. HYN0046.</title>
        <authorList>
            <person name="Kim M."/>
            <person name="Yi H."/>
        </authorList>
    </citation>
    <scope>NUCLEOTIDE SEQUENCE [LARGE SCALE GENOMIC DNA]</scope>
    <source>
        <strain evidence="1 2">HYN0046</strain>
    </source>
</reference>